<gene>
    <name evidence="1" type="ORF">MJG53_013110</name>
</gene>
<protein>
    <submittedName>
        <fullName evidence="1">Uncharacterized protein</fullName>
    </submittedName>
</protein>
<dbReference type="EMBL" id="CM043041">
    <property type="protein sequence ID" value="KAI4571004.1"/>
    <property type="molecule type" value="Genomic_DNA"/>
</dbReference>
<accession>A0ACB9UHY1</accession>
<organism evidence="1 2">
    <name type="scientific">Ovis ammon polii x Ovis aries</name>
    <dbReference type="NCBI Taxonomy" id="2918886"/>
    <lineage>
        <taxon>Eukaryota</taxon>
        <taxon>Metazoa</taxon>
        <taxon>Chordata</taxon>
        <taxon>Craniata</taxon>
        <taxon>Vertebrata</taxon>
        <taxon>Euteleostomi</taxon>
        <taxon>Mammalia</taxon>
        <taxon>Eutheria</taxon>
        <taxon>Laurasiatheria</taxon>
        <taxon>Artiodactyla</taxon>
        <taxon>Ruminantia</taxon>
        <taxon>Pecora</taxon>
        <taxon>Bovidae</taxon>
        <taxon>Caprinae</taxon>
        <taxon>Ovis</taxon>
    </lineage>
</organism>
<proteinExistence type="predicted"/>
<comment type="caution">
    <text evidence="1">The sequence shown here is derived from an EMBL/GenBank/DDBJ whole genome shotgun (WGS) entry which is preliminary data.</text>
</comment>
<reference evidence="1" key="1">
    <citation type="submission" date="2022-03" db="EMBL/GenBank/DDBJ databases">
        <title>Genomic analyses of argali, domestic sheep and their hybrids provide insights into chromosomal evolution, heterosis and genetic basis of agronomic traits.</title>
        <authorList>
            <person name="Li M."/>
        </authorList>
    </citation>
    <scope>NUCLEOTIDE SEQUENCE</scope>
    <source>
        <strain evidence="1">F1 hybrid</strain>
    </source>
</reference>
<name>A0ACB9UHY1_9CETA</name>
<evidence type="ECO:0000313" key="1">
    <source>
        <dbReference type="EMBL" id="KAI4571004.1"/>
    </source>
</evidence>
<evidence type="ECO:0000313" key="2">
    <source>
        <dbReference type="Proteomes" id="UP001057279"/>
    </source>
</evidence>
<sequence>MQIQCCGPALFQDVRSGLGTREGSDRGRRGATLLTEKNLNQAVGPQAPGFPLADPTSLTSWSHVLHEQGPMAVAEMLMDPVQQTFLSLALVLDVCDTHISDGAVLSIKINMHFTSMYLVTGCWHGAPVCECGGSCKYKSKVINHWQNHIGEKPYECSKCD</sequence>
<keyword evidence="2" id="KW-1185">Reference proteome</keyword>
<dbReference type="Proteomes" id="UP001057279">
    <property type="component" value="Linkage Group LG16"/>
</dbReference>